<evidence type="ECO:0000256" key="2">
    <source>
        <dbReference type="ARBA" id="ARBA00022741"/>
    </source>
</evidence>
<protein>
    <submittedName>
        <fullName evidence="5">ATP-binding cassette domain-containing protein</fullName>
    </submittedName>
</protein>
<accession>A0ABS7K4D0</accession>
<keyword evidence="3 5" id="KW-0067">ATP-binding</keyword>
<dbReference type="InterPro" id="IPR050093">
    <property type="entry name" value="ABC_SmlMolc_Importer"/>
</dbReference>
<feature type="domain" description="ABC transporter" evidence="4">
    <location>
        <begin position="6"/>
        <end position="237"/>
    </location>
</feature>
<dbReference type="EMBL" id="JACWFH010000009">
    <property type="protein sequence ID" value="MBY0097006.1"/>
    <property type="molecule type" value="Genomic_DNA"/>
</dbReference>
<evidence type="ECO:0000259" key="4">
    <source>
        <dbReference type="PROSITE" id="PS50893"/>
    </source>
</evidence>
<dbReference type="PANTHER" id="PTHR42781:SF4">
    <property type="entry name" value="SPERMIDINE_PUTRESCINE IMPORT ATP-BINDING PROTEIN POTA"/>
    <property type="match status" value="1"/>
</dbReference>
<proteinExistence type="predicted"/>
<comment type="caution">
    <text evidence="5">The sequence shown here is derived from an EMBL/GenBank/DDBJ whole genome shotgun (WGS) entry which is preliminary data.</text>
</comment>
<keyword evidence="6" id="KW-1185">Reference proteome</keyword>
<gene>
    <name evidence="5" type="ORF">H0185_09305</name>
</gene>
<evidence type="ECO:0000256" key="1">
    <source>
        <dbReference type="ARBA" id="ARBA00022448"/>
    </source>
</evidence>
<dbReference type="InterPro" id="IPR017871">
    <property type="entry name" value="ABC_transporter-like_CS"/>
</dbReference>
<dbReference type="SMART" id="SM00382">
    <property type="entry name" value="AAA"/>
    <property type="match status" value="1"/>
</dbReference>
<dbReference type="Proteomes" id="UP000769780">
    <property type="component" value="Unassembled WGS sequence"/>
</dbReference>
<dbReference type="InterPro" id="IPR003593">
    <property type="entry name" value="AAA+_ATPase"/>
</dbReference>
<evidence type="ECO:0000313" key="6">
    <source>
        <dbReference type="Proteomes" id="UP000769780"/>
    </source>
</evidence>
<dbReference type="PANTHER" id="PTHR42781">
    <property type="entry name" value="SPERMIDINE/PUTRESCINE IMPORT ATP-BINDING PROTEIN POTA"/>
    <property type="match status" value="1"/>
</dbReference>
<dbReference type="Gene3D" id="3.40.50.300">
    <property type="entry name" value="P-loop containing nucleotide triphosphate hydrolases"/>
    <property type="match status" value="1"/>
</dbReference>
<evidence type="ECO:0000313" key="5">
    <source>
        <dbReference type="EMBL" id="MBY0097006.1"/>
    </source>
</evidence>
<dbReference type="PROSITE" id="PS50893">
    <property type="entry name" value="ABC_TRANSPORTER_2"/>
    <property type="match status" value="1"/>
</dbReference>
<organism evidence="5 6">
    <name type="scientific">Mesobacillus maritimus</name>
    <dbReference type="NCBI Taxonomy" id="1643336"/>
    <lineage>
        <taxon>Bacteria</taxon>
        <taxon>Bacillati</taxon>
        <taxon>Bacillota</taxon>
        <taxon>Bacilli</taxon>
        <taxon>Bacillales</taxon>
        <taxon>Bacillaceae</taxon>
        <taxon>Mesobacillus</taxon>
    </lineage>
</organism>
<evidence type="ECO:0000256" key="3">
    <source>
        <dbReference type="ARBA" id="ARBA00022840"/>
    </source>
</evidence>
<name>A0ABS7K4D0_9BACI</name>
<dbReference type="GO" id="GO:0005524">
    <property type="term" value="F:ATP binding"/>
    <property type="evidence" value="ECO:0007669"/>
    <property type="project" value="UniProtKB-KW"/>
</dbReference>
<sequence length="244" mass="27240">MNNPLITLENIDVKARDKRILSIPSFELQKGEILGLMGPNGAGKSTLLKTLALLEPPQAGTIKFQGELVSDRSSLAVRRRIAVALQQSLLLDTSVYQNVAMGLKIRNKPRKEIKTQVHYWLDIFKISHLAKKHAYHLSGGEAQRVNLARAMIIQPEVLFLDEPFSALDFPTKVQLLKDIKSVVEETNTTTVFISHDLMEIKYFTNTLAILIGGEIKQHGPTEEVLSFPNSASSTFIGEWNHLLS</sequence>
<dbReference type="InterPro" id="IPR003439">
    <property type="entry name" value="ABC_transporter-like_ATP-bd"/>
</dbReference>
<dbReference type="InterPro" id="IPR027417">
    <property type="entry name" value="P-loop_NTPase"/>
</dbReference>
<dbReference type="Pfam" id="PF00005">
    <property type="entry name" value="ABC_tran"/>
    <property type="match status" value="1"/>
</dbReference>
<dbReference type="PROSITE" id="PS00211">
    <property type="entry name" value="ABC_TRANSPORTER_1"/>
    <property type="match status" value="1"/>
</dbReference>
<keyword evidence="2" id="KW-0547">Nucleotide-binding</keyword>
<reference evidence="5 6" key="1">
    <citation type="submission" date="2020-07" db="EMBL/GenBank/DDBJ databases">
        <title>Fungal Genomes of the International Space Station.</title>
        <authorList>
            <person name="Seuylemezian A."/>
            <person name="Singh N.K."/>
            <person name="Wood J."/>
            <person name="Venkateswaran K."/>
        </authorList>
    </citation>
    <scope>NUCLEOTIDE SEQUENCE [LARGE SCALE GENOMIC DNA]</scope>
    <source>
        <strain evidence="5 6">PL-B2</strain>
    </source>
</reference>
<dbReference type="RefSeq" id="WP_221873224.1">
    <property type="nucleotide sequence ID" value="NZ_JACWFH010000009.1"/>
</dbReference>
<keyword evidence="1" id="KW-0813">Transport</keyword>
<dbReference type="SUPFAM" id="SSF52540">
    <property type="entry name" value="P-loop containing nucleoside triphosphate hydrolases"/>
    <property type="match status" value="1"/>
</dbReference>